<gene>
    <name evidence="1" type="ORF">CK203_013143</name>
</gene>
<dbReference type="EMBL" id="QGNW01000032">
    <property type="protein sequence ID" value="RVX11172.1"/>
    <property type="molecule type" value="Genomic_DNA"/>
</dbReference>
<evidence type="ECO:0000313" key="1">
    <source>
        <dbReference type="EMBL" id="RVX11172.1"/>
    </source>
</evidence>
<dbReference type="Proteomes" id="UP000288805">
    <property type="component" value="Unassembled WGS sequence"/>
</dbReference>
<accession>A0A438JQF0</accession>
<organism evidence="1 2">
    <name type="scientific">Vitis vinifera</name>
    <name type="common">Grape</name>
    <dbReference type="NCBI Taxonomy" id="29760"/>
    <lineage>
        <taxon>Eukaryota</taxon>
        <taxon>Viridiplantae</taxon>
        <taxon>Streptophyta</taxon>
        <taxon>Embryophyta</taxon>
        <taxon>Tracheophyta</taxon>
        <taxon>Spermatophyta</taxon>
        <taxon>Magnoliopsida</taxon>
        <taxon>eudicotyledons</taxon>
        <taxon>Gunneridae</taxon>
        <taxon>Pentapetalae</taxon>
        <taxon>rosids</taxon>
        <taxon>Vitales</taxon>
        <taxon>Vitaceae</taxon>
        <taxon>Viteae</taxon>
        <taxon>Vitis</taxon>
    </lineage>
</organism>
<name>A0A438JQF0_VITVI</name>
<protein>
    <submittedName>
        <fullName evidence="1">Uncharacterized protein</fullName>
    </submittedName>
</protein>
<comment type="caution">
    <text evidence="1">The sequence shown here is derived from an EMBL/GenBank/DDBJ whole genome shotgun (WGS) entry which is preliminary data.</text>
</comment>
<sequence>MGEQMSFDTLLKFINELRGQIDLDAILRDAQALCICAGENGAASIPPGTPPSLPIDSGLLYPQQDDVL</sequence>
<dbReference type="OrthoDB" id="10264062at2759"/>
<dbReference type="AlphaFoldDB" id="A0A438JQF0"/>
<reference evidence="1 2" key="1">
    <citation type="journal article" date="2018" name="PLoS Genet.">
        <title>Population sequencing reveals clonal diversity and ancestral inbreeding in the grapevine cultivar Chardonnay.</title>
        <authorList>
            <person name="Roach M.J."/>
            <person name="Johnson D.L."/>
            <person name="Bohlmann J."/>
            <person name="van Vuuren H.J."/>
            <person name="Jones S.J."/>
            <person name="Pretorius I.S."/>
            <person name="Schmidt S.A."/>
            <person name="Borneman A.R."/>
        </authorList>
    </citation>
    <scope>NUCLEOTIDE SEQUENCE [LARGE SCALE GENOMIC DNA]</scope>
    <source>
        <strain evidence="2">cv. Chardonnay</strain>
        <tissue evidence="1">Leaf</tissue>
    </source>
</reference>
<evidence type="ECO:0000313" key="2">
    <source>
        <dbReference type="Proteomes" id="UP000288805"/>
    </source>
</evidence>
<proteinExistence type="predicted"/>